<dbReference type="EMBL" id="DYVF01000045">
    <property type="protein sequence ID" value="HJG31198.1"/>
    <property type="molecule type" value="Genomic_DNA"/>
</dbReference>
<dbReference type="AlphaFoldDB" id="A0A921LTE3"/>
<sequence>MNLGMENETTEHKRSTAELEAAMESVASILNKHDHGELYFGVRLRDGEVIGMDVSEKTLRVISQAFTNRV</sequence>
<dbReference type="InterPro" id="IPR038461">
    <property type="entry name" value="Schlafen_AlbA_2_dom_sf"/>
</dbReference>
<accession>A0A921LTE3</accession>
<organism evidence="1 2">
    <name type="scientific">Collinsella ihumii</name>
    <dbReference type="NCBI Taxonomy" id="1720204"/>
    <lineage>
        <taxon>Bacteria</taxon>
        <taxon>Bacillati</taxon>
        <taxon>Actinomycetota</taxon>
        <taxon>Coriobacteriia</taxon>
        <taxon>Coriobacteriales</taxon>
        <taxon>Coriobacteriaceae</taxon>
        <taxon>Collinsella</taxon>
    </lineage>
</organism>
<dbReference type="Gene3D" id="3.30.950.30">
    <property type="entry name" value="Schlafen, AAA domain"/>
    <property type="match status" value="1"/>
</dbReference>
<comment type="caution">
    <text evidence="1">The sequence shown here is derived from an EMBL/GenBank/DDBJ whole genome shotgun (WGS) entry which is preliminary data.</text>
</comment>
<name>A0A921LTE3_9ACTN</name>
<evidence type="ECO:0000313" key="2">
    <source>
        <dbReference type="Proteomes" id="UP000746751"/>
    </source>
</evidence>
<reference evidence="1" key="1">
    <citation type="journal article" date="2021" name="PeerJ">
        <title>Extensive microbial diversity within the chicken gut microbiome revealed by metagenomics and culture.</title>
        <authorList>
            <person name="Gilroy R."/>
            <person name="Ravi A."/>
            <person name="Getino M."/>
            <person name="Pursley I."/>
            <person name="Horton D.L."/>
            <person name="Alikhan N.F."/>
            <person name="Baker D."/>
            <person name="Gharbi K."/>
            <person name="Hall N."/>
            <person name="Watson M."/>
            <person name="Adriaenssens E.M."/>
            <person name="Foster-Nyarko E."/>
            <person name="Jarju S."/>
            <person name="Secka A."/>
            <person name="Antonio M."/>
            <person name="Oren A."/>
            <person name="Chaudhuri R.R."/>
            <person name="La Ragione R."/>
            <person name="Hildebrand F."/>
            <person name="Pallen M.J."/>
        </authorList>
    </citation>
    <scope>NUCLEOTIDE SEQUENCE</scope>
    <source>
        <strain evidence="1">ChiGjej2B2-7701</strain>
    </source>
</reference>
<evidence type="ECO:0000313" key="1">
    <source>
        <dbReference type="EMBL" id="HJG31198.1"/>
    </source>
</evidence>
<proteinExistence type="predicted"/>
<reference evidence="1" key="2">
    <citation type="submission" date="2021-09" db="EMBL/GenBank/DDBJ databases">
        <authorList>
            <person name="Gilroy R."/>
        </authorList>
    </citation>
    <scope>NUCLEOTIDE SEQUENCE</scope>
    <source>
        <strain evidence="1">ChiGjej2B2-7701</strain>
    </source>
</reference>
<evidence type="ECO:0008006" key="3">
    <source>
        <dbReference type="Google" id="ProtNLM"/>
    </source>
</evidence>
<gene>
    <name evidence="1" type="ORF">K8U80_07360</name>
</gene>
<protein>
    <recommendedName>
        <fullName evidence="3">Schlafen AlbA-2 domain-containing protein</fullName>
    </recommendedName>
</protein>
<dbReference type="Proteomes" id="UP000746751">
    <property type="component" value="Unassembled WGS sequence"/>
</dbReference>